<evidence type="ECO:0000256" key="1">
    <source>
        <dbReference type="SAM" id="MobiDB-lite"/>
    </source>
</evidence>
<gene>
    <name evidence="2" type="ORF">JRQ81_009455</name>
</gene>
<dbReference type="EMBL" id="JAPFRF010000019">
    <property type="protein sequence ID" value="KAJ7307436.1"/>
    <property type="molecule type" value="Genomic_DNA"/>
</dbReference>
<evidence type="ECO:0000313" key="3">
    <source>
        <dbReference type="Proteomes" id="UP001142489"/>
    </source>
</evidence>
<accession>A0A9Q0XA71</accession>
<protein>
    <submittedName>
        <fullName evidence="2">Uncharacterized protein</fullName>
    </submittedName>
</protein>
<keyword evidence="3" id="KW-1185">Reference proteome</keyword>
<dbReference type="Proteomes" id="UP001142489">
    <property type="component" value="Unassembled WGS sequence"/>
</dbReference>
<evidence type="ECO:0000313" key="2">
    <source>
        <dbReference type="EMBL" id="KAJ7307436.1"/>
    </source>
</evidence>
<comment type="caution">
    <text evidence="2">The sequence shown here is derived from an EMBL/GenBank/DDBJ whole genome shotgun (WGS) entry which is preliminary data.</text>
</comment>
<name>A0A9Q0XA71_9SAUR</name>
<organism evidence="2 3">
    <name type="scientific">Phrynocephalus forsythii</name>
    <dbReference type="NCBI Taxonomy" id="171643"/>
    <lineage>
        <taxon>Eukaryota</taxon>
        <taxon>Metazoa</taxon>
        <taxon>Chordata</taxon>
        <taxon>Craniata</taxon>
        <taxon>Vertebrata</taxon>
        <taxon>Euteleostomi</taxon>
        <taxon>Lepidosauria</taxon>
        <taxon>Squamata</taxon>
        <taxon>Bifurcata</taxon>
        <taxon>Unidentata</taxon>
        <taxon>Episquamata</taxon>
        <taxon>Toxicofera</taxon>
        <taxon>Iguania</taxon>
        <taxon>Acrodonta</taxon>
        <taxon>Agamidae</taxon>
        <taxon>Agaminae</taxon>
        <taxon>Phrynocephalus</taxon>
    </lineage>
</organism>
<feature type="region of interest" description="Disordered" evidence="1">
    <location>
        <begin position="31"/>
        <end position="55"/>
    </location>
</feature>
<sequence>MNGAASELILGPGECTPQPTLVQKYRSFSAVEPCSPPAGDWGATGEEEEEEEEGGRFLGVSMRKSGALRGSVHIYDSFRRHSWEPGKVLEDDPGFDQCSVSLKGLSPNEIDSCTEQLGVHPQSRRDPRRAPIVHRNDETESLLSQDEEDDEDHEQNMSQGHLGRMQSYCVSQSSLSKSVSMSGIDSYPDADVSLYADDVSLANGFSGGGSCGWLEATAVEPHDQLPPQWEGTTLGRTLSFFKKMTGKSKVALLLARGT</sequence>
<proteinExistence type="predicted"/>
<dbReference type="AlphaFoldDB" id="A0A9Q0XA71"/>
<feature type="compositionally biased region" description="Basic and acidic residues" evidence="1">
    <location>
        <begin position="123"/>
        <end position="138"/>
    </location>
</feature>
<feature type="region of interest" description="Disordered" evidence="1">
    <location>
        <begin position="117"/>
        <end position="160"/>
    </location>
</feature>
<dbReference type="OrthoDB" id="9047372at2759"/>
<reference evidence="2" key="1">
    <citation type="journal article" date="2023" name="DNA Res.">
        <title>Chromosome-level genome assembly of Phrynocephalus forsythii using third-generation DNA sequencing and Hi-C analysis.</title>
        <authorList>
            <person name="Qi Y."/>
            <person name="Zhao W."/>
            <person name="Zhao Y."/>
            <person name="Niu C."/>
            <person name="Cao S."/>
            <person name="Zhang Y."/>
        </authorList>
    </citation>
    <scope>NUCLEOTIDE SEQUENCE</scope>
    <source>
        <tissue evidence="2">Muscle</tissue>
    </source>
</reference>